<dbReference type="HOGENOM" id="CLU_536154_0_0_11"/>
<evidence type="ECO:0000259" key="10">
    <source>
        <dbReference type="Pfam" id="PF02366"/>
    </source>
</evidence>
<evidence type="ECO:0000256" key="2">
    <source>
        <dbReference type="ARBA" id="ARBA00022475"/>
    </source>
</evidence>
<dbReference type="GO" id="GO:0016763">
    <property type="term" value="F:pentosyltransferase activity"/>
    <property type="evidence" value="ECO:0007669"/>
    <property type="project" value="TreeGrafter"/>
</dbReference>
<keyword evidence="6 9" id="KW-1133">Transmembrane helix</keyword>
<dbReference type="InterPro" id="IPR003342">
    <property type="entry name" value="ArnT-like_N"/>
</dbReference>
<dbReference type="EMBL" id="FR845719">
    <property type="protein sequence ID" value="CCA53734.1"/>
    <property type="molecule type" value="Genomic_DNA"/>
</dbReference>
<dbReference type="STRING" id="953739.SVEN_0447"/>
<feature type="domain" description="ArnT-like N-terminal" evidence="10">
    <location>
        <begin position="116"/>
        <end position="232"/>
    </location>
</feature>
<dbReference type="AlphaFoldDB" id="F2R742"/>
<dbReference type="PATRIC" id="fig|953739.5.peg.6014"/>
<evidence type="ECO:0000313" key="12">
    <source>
        <dbReference type="Proteomes" id="UP000006854"/>
    </source>
</evidence>
<feature type="transmembrane region" description="Helical" evidence="9">
    <location>
        <begin position="237"/>
        <end position="259"/>
    </location>
</feature>
<keyword evidence="5 9" id="KW-0812">Transmembrane</keyword>
<dbReference type="GeneID" id="51861045"/>
<dbReference type="GO" id="GO:0009103">
    <property type="term" value="P:lipopolysaccharide biosynthetic process"/>
    <property type="evidence" value="ECO:0007669"/>
    <property type="project" value="UniProtKB-ARBA"/>
</dbReference>
<organism evidence="11 12">
    <name type="scientific">Streptomyces venezuelae (strain ATCC 10712 / CBS 650.69 / DSM 40230 / JCM 4526 / NBRC 13096 / PD 04745)</name>
    <dbReference type="NCBI Taxonomy" id="953739"/>
    <lineage>
        <taxon>Bacteria</taxon>
        <taxon>Bacillati</taxon>
        <taxon>Actinomycetota</taxon>
        <taxon>Actinomycetes</taxon>
        <taxon>Kitasatosporales</taxon>
        <taxon>Streptomycetaceae</taxon>
        <taxon>Streptomyces</taxon>
    </lineage>
</organism>
<name>F2R742_STRVP</name>
<feature type="transmembrane region" description="Helical" evidence="9">
    <location>
        <begin position="166"/>
        <end position="188"/>
    </location>
</feature>
<dbReference type="KEGG" id="sve:SVEN_0447"/>
<feature type="transmembrane region" description="Helical" evidence="9">
    <location>
        <begin position="119"/>
        <end position="137"/>
    </location>
</feature>
<feature type="region of interest" description="Disordered" evidence="8">
    <location>
        <begin position="533"/>
        <end position="552"/>
    </location>
</feature>
<dbReference type="Pfam" id="PF02366">
    <property type="entry name" value="PMT"/>
    <property type="match status" value="1"/>
</dbReference>
<evidence type="ECO:0000256" key="1">
    <source>
        <dbReference type="ARBA" id="ARBA00004651"/>
    </source>
</evidence>
<comment type="subcellular location">
    <subcellularLocation>
        <location evidence="1">Cell membrane</location>
        <topology evidence="1">Multi-pass membrane protein</topology>
    </subcellularLocation>
</comment>
<evidence type="ECO:0000256" key="8">
    <source>
        <dbReference type="SAM" id="MobiDB-lite"/>
    </source>
</evidence>
<dbReference type="eggNOG" id="COG1807">
    <property type="taxonomic scope" value="Bacteria"/>
</dbReference>
<keyword evidence="7 9" id="KW-0472">Membrane</keyword>
<dbReference type="GO" id="GO:0000030">
    <property type="term" value="F:mannosyltransferase activity"/>
    <property type="evidence" value="ECO:0007669"/>
    <property type="project" value="InterPro"/>
</dbReference>
<accession>F2R742</accession>
<evidence type="ECO:0000256" key="6">
    <source>
        <dbReference type="ARBA" id="ARBA00022989"/>
    </source>
</evidence>
<feature type="transmembrane region" description="Helical" evidence="9">
    <location>
        <begin position="382"/>
        <end position="402"/>
    </location>
</feature>
<evidence type="ECO:0000256" key="7">
    <source>
        <dbReference type="ARBA" id="ARBA00023136"/>
    </source>
</evidence>
<keyword evidence="4" id="KW-0808">Transferase</keyword>
<feature type="transmembrane region" description="Helical" evidence="9">
    <location>
        <begin position="34"/>
        <end position="51"/>
    </location>
</feature>
<sequence length="552" mass="58467">MTVPRTAPVSAGTGPAPPVASPAGPHGRRGPVPTVVYAAGAALLTVVLRLIQISRAGDLFVDEPIYRRLGDSAAAGGFPRTDEGLFFLHPPGYFYLEAGWTKVVGEHSDIIAGVHSSRVLNALLAGVTAALIVFLVARVRSRGAGAVAGLVFALDQFCVRQNDRVLLETATMVWILAGYLVLVGLAGADPPARPRARAALAGLFLGLAVLTKDHAVLITVLPLLAALALGWGPPRRLVALTTAVTVASYAVYVALLSGFGHFDEFWAAKTSGVRRLLGIVQETGFNAAGTPSLAGRLLDELPGYAATYLLLALTPVALFLLLRRKEPVYRLLALLHASAIVTLAYAVAVGTLEEQALYLLFVPNLVALAVTLPVPSRRRPRLRVLACGVLVAVLATPAVVYARDRWTPDDGFDRLRAYLLTHLPAGSGIVTVDGQRTRGVTNWALNDTYRLGHWVTPAEQAANDARYVIVPWRVIEQGYGRSPLTEVERMTDGLRPVFAFDGPTYGTLALYRLPSPLPGPDLTELAVPGSAVTGPLLPAPGPPVTEAGDAPR</sequence>
<evidence type="ECO:0000256" key="5">
    <source>
        <dbReference type="ARBA" id="ARBA00022692"/>
    </source>
</evidence>
<gene>
    <name evidence="11" type="ordered locus">SVEN_0447</name>
</gene>
<dbReference type="OrthoDB" id="4912333at2"/>
<reference evidence="11 12" key="1">
    <citation type="journal article" date="2011" name="BMC Genomics">
        <title>Genome-wide analysis of the role of GlnR in Streptomyces venezuelae provides new insights into global nitrogen regulation in actinomycetes.</title>
        <authorList>
            <person name="Pullan S.T."/>
            <person name="Bibb M.J."/>
            <person name="Merrick M."/>
        </authorList>
    </citation>
    <scope>NUCLEOTIDE SEQUENCE [LARGE SCALE GENOMIC DNA]</scope>
    <source>
        <strain evidence="11">ATCC 10712</strain>
    </source>
</reference>
<protein>
    <recommendedName>
        <fullName evidence="10">ArnT-like N-terminal domain-containing protein</fullName>
    </recommendedName>
</protein>
<feature type="transmembrane region" description="Helical" evidence="9">
    <location>
        <begin position="329"/>
        <end position="350"/>
    </location>
</feature>
<dbReference type="InterPro" id="IPR050297">
    <property type="entry name" value="LipidA_mod_glycosyltrf_83"/>
</dbReference>
<dbReference type="PANTHER" id="PTHR33908">
    <property type="entry name" value="MANNOSYLTRANSFERASE YKCB-RELATED"/>
    <property type="match status" value="1"/>
</dbReference>
<dbReference type="Proteomes" id="UP000006854">
    <property type="component" value="Chromosome"/>
</dbReference>
<dbReference type="GO" id="GO:0006493">
    <property type="term" value="P:protein O-linked glycosylation"/>
    <property type="evidence" value="ECO:0007669"/>
    <property type="project" value="InterPro"/>
</dbReference>
<feature type="transmembrane region" description="Helical" evidence="9">
    <location>
        <begin position="301"/>
        <end position="322"/>
    </location>
</feature>
<evidence type="ECO:0000256" key="3">
    <source>
        <dbReference type="ARBA" id="ARBA00022676"/>
    </source>
</evidence>
<evidence type="ECO:0000256" key="9">
    <source>
        <dbReference type="SAM" id="Phobius"/>
    </source>
</evidence>
<proteinExistence type="predicted"/>
<dbReference type="PANTHER" id="PTHR33908:SF11">
    <property type="entry name" value="MEMBRANE PROTEIN"/>
    <property type="match status" value="1"/>
</dbReference>
<keyword evidence="2" id="KW-1003">Cell membrane</keyword>
<evidence type="ECO:0000256" key="4">
    <source>
        <dbReference type="ARBA" id="ARBA00022679"/>
    </source>
</evidence>
<feature type="region of interest" description="Disordered" evidence="8">
    <location>
        <begin position="1"/>
        <end position="27"/>
    </location>
</feature>
<keyword evidence="12" id="KW-1185">Reference proteome</keyword>
<dbReference type="GO" id="GO:0005886">
    <property type="term" value="C:plasma membrane"/>
    <property type="evidence" value="ECO:0007669"/>
    <property type="project" value="UniProtKB-SubCell"/>
</dbReference>
<keyword evidence="3" id="KW-0328">Glycosyltransferase</keyword>
<evidence type="ECO:0000313" key="11">
    <source>
        <dbReference type="EMBL" id="CCA53734.1"/>
    </source>
</evidence>
<feature type="compositionally biased region" description="Low complexity" evidence="8">
    <location>
        <begin position="1"/>
        <end position="14"/>
    </location>
</feature>
<feature type="transmembrane region" description="Helical" evidence="9">
    <location>
        <begin position="356"/>
        <end position="375"/>
    </location>
</feature>
<dbReference type="RefSeq" id="WP_015031653.1">
    <property type="nucleotide sequence ID" value="NC_018750.1"/>
</dbReference>